<dbReference type="AlphaFoldDB" id="A0A7I8VG33"/>
<gene>
    <name evidence="6" type="ORF">DGYR_LOCUS3922</name>
</gene>
<keyword evidence="1" id="KW-0732">Signal</keyword>
<evidence type="ECO:0000256" key="3">
    <source>
        <dbReference type="ARBA" id="ARBA00023157"/>
    </source>
</evidence>
<reference evidence="6 7" key="1">
    <citation type="submission" date="2020-08" db="EMBL/GenBank/DDBJ databases">
        <authorList>
            <person name="Hejnol A."/>
        </authorList>
    </citation>
    <scope>NUCLEOTIDE SEQUENCE [LARGE SCALE GENOMIC DNA]</scope>
</reference>
<keyword evidence="3" id="KW-1015">Disulfide bond</keyword>
<keyword evidence="4" id="KW-0393">Immunoglobulin domain</keyword>
<feature type="domain" description="Ig-like" evidence="5">
    <location>
        <begin position="210"/>
        <end position="297"/>
    </location>
</feature>
<name>A0A7I8VG33_9ANNE</name>
<evidence type="ECO:0000313" key="7">
    <source>
        <dbReference type="Proteomes" id="UP000549394"/>
    </source>
</evidence>
<dbReference type="EMBL" id="CAJFCJ010000006">
    <property type="protein sequence ID" value="CAD5115150.1"/>
    <property type="molecule type" value="Genomic_DNA"/>
</dbReference>
<dbReference type="InterPro" id="IPR051170">
    <property type="entry name" value="Neural/epithelial_adhesion"/>
</dbReference>
<dbReference type="GO" id="GO:0043005">
    <property type="term" value="C:neuron projection"/>
    <property type="evidence" value="ECO:0007669"/>
    <property type="project" value="TreeGrafter"/>
</dbReference>
<dbReference type="SMART" id="SM00408">
    <property type="entry name" value="IGc2"/>
    <property type="match status" value="4"/>
</dbReference>
<dbReference type="PIRSF" id="PIRSF000615">
    <property type="entry name" value="TyrPK_CSF1-R"/>
    <property type="match status" value="1"/>
</dbReference>
<dbReference type="SMART" id="SM00409">
    <property type="entry name" value="IG"/>
    <property type="match status" value="3"/>
</dbReference>
<evidence type="ECO:0000256" key="4">
    <source>
        <dbReference type="ARBA" id="ARBA00023319"/>
    </source>
</evidence>
<accession>A0A7I8VG33</accession>
<feature type="domain" description="Ig-like" evidence="5">
    <location>
        <begin position="15"/>
        <end position="101"/>
    </location>
</feature>
<feature type="domain" description="Ig-like" evidence="5">
    <location>
        <begin position="300"/>
        <end position="361"/>
    </location>
</feature>
<comment type="caution">
    <text evidence="6">The sequence shown here is derived from an EMBL/GenBank/DDBJ whole genome shotgun (WGS) entry which is preliminary data.</text>
</comment>
<dbReference type="InterPro" id="IPR013098">
    <property type="entry name" value="Ig_I-set"/>
</dbReference>
<keyword evidence="7" id="KW-1185">Reference proteome</keyword>
<evidence type="ECO:0000256" key="1">
    <source>
        <dbReference type="ARBA" id="ARBA00022729"/>
    </source>
</evidence>
<sequence>MQTYIGRGLFIQPAPFACLAASPFLIHPKDTYVKEGDRITLRCKVESNYRIVWLYKNKKLDRGANEDGKLVIKNFGSEDEGDYRCSAKKIGSAFTVLSKVARVYLAFTEKMERDEFKVEATTNNYAIIKCKVPRSKPEAEIYFEFNRRRLYIDRLENHFLMDDGYLHIVSVTEKNSGRYQCFSKNHISGQVQSGYVTNLIVKTPTVPEKPSFYRDPPKKIFIIEGENATIPCCIKSVPPPVIRWGRHPNSLQLPHPRIFQRSDNAIHITKVIPEDQGYYMCQATTADTEQSTYLQVNLRPKVTVERRQIYERSGTRNVQIRCNVRGVPEPKVKWYVNGKPVKKRTSKSLKIKRKSIKDIHN</sequence>
<dbReference type="PANTHER" id="PTHR12231:SF253">
    <property type="entry name" value="DPR-INTERACTING PROTEIN ETA, ISOFORM B-RELATED"/>
    <property type="match status" value="1"/>
</dbReference>
<evidence type="ECO:0000256" key="2">
    <source>
        <dbReference type="ARBA" id="ARBA00022737"/>
    </source>
</evidence>
<dbReference type="PROSITE" id="PS50835">
    <property type="entry name" value="IG_LIKE"/>
    <property type="match status" value="3"/>
</dbReference>
<dbReference type="Proteomes" id="UP000549394">
    <property type="component" value="Unassembled WGS sequence"/>
</dbReference>
<evidence type="ECO:0000313" key="6">
    <source>
        <dbReference type="EMBL" id="CAD5115150.1"/>
    </source>
</evidence>
<dbReference type="InterPro" id="IPR007110">
    <property type="entry name" value="Ig-like_dom"/>
</dbReference>
<dbReference type="InterPro" id="IPR013783">
    <property type="entry name" value="Ig-like_fold"/>
</dbReference>
<dbReference type="Pfam" id="PF13927">
    <property type="entry name" value="Ig_3"/>
    <property type="match status" value="1"/>
</dbReference>
<dbReference type="Pfam" id="PF07679">
    <property type="entry name" value="I-set"/>
    <property type="match status" value="2"/>
</dbReference>
<organism evidence="6 7">
    <name type="scientific">Dimorphilus gyrociliatus</name>
    <dbReference type="NCBI Taxonomy" id="2664684"/>
    <lineage>
        <taxon>Eukaryota</taxon>
        <taxon>Metazoa</taxon>
        <taxon>Spiralia</taxon>
        <taxon>Lophotrochozoa</taxon>
        <taxon>Annelida</taxon>
        <taxon>Polychaeta</taxon>
        <taxon>Polychaeta incertae sedis</taxon>
        <taxon>Dinophilidae</taxon>
        <taxon>Dimorphilus</taxon>
    </lineage>
</organism>
<dbReference type="OrthoDB" id="5973910at2759"/>
<dbReference type="SUPFAM" id="SSF48726">
    <property type="entry name" value="Immunoglobulin"/>
    <property type="match status" value="3"/>
</dbReference>
<dbReference type="InterPro" id="IPR003599">
    <property type="entry name" value="Ig_sub"/>
</dbReference>
<protein>
    <submittedName>
        <fullName evidence="6">DgyrCDS4154</fullName>
    </submittedName>
</protein>
<evidence type="ECO:0000259" key="5">
    <source>
        <dbReference type="PROSITE" id="PS50835"/>
    </source>
</evidence>
<keyword evidence="2" id="KW-0677">Repeat</keyword>
<dbReference type="PANTHER" id="PTHR12231">
    <property type="entry name" value="CTX-RELATED TYPE I TRANSMEMBRANE PROTEIN"/>
    <property type="match status" value="1"/>
</dbReference>
<dbReference type="InterPro" id="IPR036179">
    <property type="entry name" value="Ig-like_dom_sf"/>
</dbReference>
<dbReference type="Gene3D" id="2.60.40.10">
    <property type="entry name" value="Immunoglobulins"/>
    <property type="match status" value="4"/>
</dbReference>
<proteinExistence type="predicted"/>
<dbReference type="InterPro" id="IPR003598">
    <property type="entry name" value="Ig_sub2"/>
</dbReference>